<dbReference type="InterPro" id="IPR020046">
    <property type="entry name" value="5-3_exonucl_a-hlix_arch_N"/>
</dbReference>
<dbReference type="Gene3D" id="1.10.150.20">
    <property type="entry name" value="5' to 3' exonuclease, C-terminal subdomain"/>
    <property type="match status" value="2"/>
</dbReference>
<dbReference type="PRINTS" id="PR00868">
    <property type="entry name" value="DNAPOLI"/>
</dbReference>
<dbReference type="CDD" id="cd08637">
    <property type="entry name" value="DNA_pol_A_pol_I_C"/>
    <property type="match status" value="1"/>
</dbReference>
<keyword evidence="7" id="KW-0227">DNA damage</keyword>
<evidence type="ECO:0000256" key="5">
    <source>
        <dbReference type="ARBA" id="ARBA00022695"/>
    </source>
</evidence>
<dbReference type="PROSITE" id="PS00447">
    <property type="entry name" value="DNA_POLYMERASE_A"/>
    <property type="match status" value="1"/>
</dbReference>
<evidence type="ECO:0000313" key="15">
    <source>
        <dbReference type="Proteomes" id="UP000294614"/>
    </source>
</evidence>
<dbReference type="Gene3D" id="3.40.50.1010">
    <property type="entry name" value="5'-nuclease"/>
    <property type="match status" value="1"/>
</dbReference>
<dbReference type="SMART" id="SM00279">
    <property type="entry name" value="HhH2"/>
    <property type="match status" value="1"/>
</dbReference>
<dbReference type="EC" id="2.7.7.7" evidence="2"/>
<dbReference type="RefSeq" id="WP_132874429.1">
    <property type="nucleotide sequence ID" value="NZ_SMGG01000006.1"/>
</dbReference>
<dbReference type="AlphaFoldDB" id="A0A4R1K5R3"/>
<evidence type="ECO:0000256" key="1">
    <source>
        <dbReference type="ARBA" id="ARBA00007705"/>
    </source>
</evidence>
<dbReference type="OrthoDB" id="9806424at2"/>
<dbReference type="InterPro" id="IPR008918">
    <property type="entry name" value="HhH2"/>
</dbReference>
<keyword evidence="6" id="KW-0235">DNA replication</keyword>
<dbReference type="GO" id="GO:0003677">
    <property type="term" value="F:DNA binding"/>
    <property type="evidence" value="ECO:0007669"/>
    <property type="project" value="UniProtKB-KW"/>
</dbReference>
<dbReference type="FunFam" id="1.10.150.20:FF:000002">
    <property type="entry name" value="DNA polymerase I"/>
    <property type="match status" value="1"/>
</dbReference>
<name>A0A4R1K5R3_9BACT</name>
<dbReference type="PANTHER" id="PTHR10133">
    <property type="entry name" value="DNA POLYMERASE I"/>
    <property type="match status" value="1"/>
</dbReference>
<dbReference type="GO" id="GO:0008409">
    <property type="term" value="F:5'-3' exonuclease activity"/>
    <property type="evidence" value="ECO:0007669"/>
    <property type="project" value="InterPro"/>
</dbReference>
<dbReference type="SUPFAM" id="SSF47807">
    <property type="entry name" value="5' to 3' exonuclease, C-terminal subdomain"/>
    <property type="match status" value="1"/>
</dbReference>
<keyword evidence="10" id="KW-0234">DNA repair</keyword>
<dbReference type="GO" id="GO:0006302">
    <property type="term" value="P:double-strand break repair"/>
    <property type="evidence" value="ECO:0007669"/>
    <property type="project" value="TreeGrafter"/>
</dbReference>
<evidence type="ECO:0000256" key="3">
    <source>
        <dbReference type="ARBA" id="ARBA00020311"/>
    </source>
</evidence>
<proteinExistence type="inferred from homology"/>
<dbReference type="Pfam" id="PF00476">
    <property type="entry name" value="DNA_pol_A"/>
    <property type="match status" value="1"/>
</dbReference>
<dbReference type="Pfam" id="PF01367">
    <property type="entry name" value="5_3_exonuc"/>
    <property type="match status" value="1"/>
</dbReference>
<keyword evidence="8" id="KW-0239">DNA-directed DNA polymerase</keyword>
<dbReference type="PANTHER" id="PTHR10133:SF27">
    <property type="entry name" value="DNA POLYMERASE NU"/>
    <property type="match status" value="1"/>
</dbReference>
<dbReference type="GO" id="GO:0003887">
    <property type="term" value="F:DNA-directed DNA polymerase activity"/>
    <property type="evidence" value="ECO:0007669"/>
    <property type="project" value="UniProtKB-KW"/>
</dbReference>
<evidence type="ECO:0000256" key="6">
    <source>
        <dbReference type="ARBA" id="ARBA00022705"/>
    </source>
</evidence>
<evidence type="ECO:0000256" key="2">
    <source>
        <dbReference type="ARBA" id="ARBA00012417"/>
    </source>
</evidence>
<feature type="domain" description="DNA-directed DNA polymerase family A palm" evidence="13">
    <location>
        <begin position="560"/>
        <end position="766"/>
    </location>
</feature>
<comment type="similarity">
    <text evidence="1">Belongs to the DNA polymerase type-A family.</text>
</comment>
<sequence length="802" mass="89690">MKIIIDGSYIAFRTFHKSPPLTNSKGVPTSVVHGVLNVLLTLSGRFGKENVAIVFDHKGKNRRHDIFPEYKATRDATPEDLNIQFQIMDELIPLMGIAYYRVEGYEGDDIMATLAVNAEGEVGLLTKDKDVFQLVDGRIKIYDSQTNEFGGRELVFEKYGVYPEHMGDLLALAGDTSDNIPGVAGVGPKTAAKLLADYGDLDGIYANLDKLKGKLKENLENNKDNAYLSRRLVELDILPKDPEPADGEDRAKLLEKLQEYELKSIYDKVSRSSEEVQEDEEIQPEIIEIKECTPSKVSLVAYDNGKLYAAGDGCYCEYTDQPLENVKYFYDIKHIYKLTGFRSEKIYDLMLVSWLNDADTGGLERAKTEELPAFIARLLSMAEKEVQALADNRLESIYFDMELPCAYVLADMEIAGIALDKSVMEAVADRLRDEVGKVSDDIKNFIGHDINLNSPKQLQSFLFDELSLVPLKKTKTGNSTDEEALKALISLNPMYTSVLENILKYRELTKLLSTYALPLCDYAGADGRIHTSFKQTGTATGRLSSVNPNMQNIPMKGDYGVLLRSAFVPAEGYKFVSFDYSQIELRILAHLTGDANLREAYRNNEDIHTKTAAGIFHVAHDQVTSHMRRLAKAVNFGILYGLSAFGLSRDTGIAQKEAKTFIERYFAAYPEVRTFIDKTVKETRTKGYAETIAGRRRYIKEINSRNKTIAMRGERIAVNVPMQGSAADIIKLAMVECGRVIADNKYDARMVLQVHDELVFEVKAEQAEEFAPVMQRIMESVVTLEVPLVVNGAAGNNLGELK</sequence>
<evidence type="ECO:0000259" key="13">
    <source>
        <dbReference type="SMART" id="SM00482"/>
    </source>
</evidence>
<keyword evidence="4" id="KW-0808">Transferase</keyword>
<dbReference type="InterPro" id="IPR002421">
    <property type="entry name" value="5-3_exonuclease"/>
</dbReference>
<evidence type="ECO:0000256" key="9">
    <source>
        <dbReference type="ARBA" id="ARBA00023125"/>
    </source>
</evidence>
<dbReference type="InterPro" id="IPR020045">
    <property type="entry name" value="DNA_polI_H3TH"/>
</dbReference>
<organism evidence="14 15">
    <name type="scientific">Seleniivibrio woodruffii</name>
    <dbReference type="NCBI Taxonomy" id="1078050"/>
    <lineage>
        <taxon>Bacteria</taxon>
        <taxon>Pseudomonadati</taxon>
        <taxon>Deferribacterota</taxon>
        <taxon>Deferribacteres</taxon>
        <taxon>Deferribacterales</taxon>
        <taxon>Geovibrionaceae</taxon>
        <taxon>Seleniivibrio</taxon>
    </lineage>
</organism>
<keyword evidence="15" id="KW-1185">Reference proteome</keyword>
<evidence type="ECO:0000256" key="4">
    <source>
        <dbReference type="ARBA" id="ARBA00022679"/>
    </source>
</evidence>
<dbReference type="CDD" id="cd09859">
    <property type="entry name" value="PIN_53EXO"/>
    <property type="match status" value="1"/>
</dbReference>
<comment type="catalytic activity">
    <reaction evidence="11">
        <text>DNA(n) + a 2'-deoxyribonucleoside 5'-triphosphate = DNA(n+1) + diphosphate</text>
        <dbReference type="Rhea" id="RHEA:22508"/>
        <dbReference type="Rhea" id="RHEA-COMP:17339"/>
        <dbReference type="Rhea" id="RHEA-COMP:17340"/>
        <dbReference type="ChEBI" id="CHEBI:33019"/>
        <dbReference type="ChEBI" id="CHEBI:61560"/>
        <dbReference type="ChEBI" id="CHEBI:173112"/>
        <dbReference type="EC" id="2.7.7.7"/>
    </reaction>
</comment>
<dbReference type="InterPro" id="IPR043502">
    <property type="entry name" value="DNA/RNA_pol_sf"/>
</dbReference>
<dbReference type="SUPFAM" id="SSF88723">
    <property type="entry name" value="PIN domain-like"/>
    <property type="match status" value="1"/>
</dbReference>
<accession>A0A4R1K5R3</accession>
<keyword evidence="9" id="KW-0238">DNA-binding</keyword>
<keyword evidence="5" id="KW-0548">Nucleotidyltransferase</keyword>
<evidence type="ECO:0000259" key="12">
    <source>
        <dbReference type="SMART" id="SM00475"/>
    </source>
</evidence>
<evidence type="ECO:0000256" key="10">
    <source>
        <dbReference type="ARBA" id="ARBA00023204"/>
    </source>
</evidence>
<protein>
    <recommendedName>
        <fullName evidence="3">DNA polymerase I</fullName>
        <ecNumber evidence="2">2.7.7.7</ecNumber>
    </recommendedName>
</protein>
<dbReference type="SMART" id="SM00475">
    <property type="entry name" value="53EXOc"/>
    <property type="match status" value="1"/>
</dbReference>
<dbReference type="Gene3D" id="1.20.1060.10">
    <property type="entry name" value="Taq DNA Polymerase, Chain T, domain 4"/>
    <property type="match status" value="1"/>
</dbReference>
<reference evidence="14 15" key="1">
    <citation type="submission" date="2019-03" db="EMBL/GenBank/DDBJ databases">
        <title>Genomic Encyclopedia of Type Strains, Phase IV (KMG-IV): sequencing the most valuable type-strain genomes for metagenomic binning, comparative biology and taxonomic classification.</title>
        <authorList>
            <person name="Goeker M."/>
        </authorList>
    </citation>
    <scope>NUCLEOTIDE SEQUENCE [LARGE SCALE GENOMIC DNA]</scope>
    <source>
        <strain evidence="14 15">DSM 24984</strain>
    </source>
</reference>
<dbReference type="InterPro" id="IPR019760">
    <property type="entry name" value="DNA-dir_DNA_pol_A_CS"/>
</dbReference>
<gene>
    <name evidence="14" type="ORF">C8D98_2456</name>
</gene>
<dbReference type="InterPro" id="IPR029060">
    <property type="entry name" value="PIN-like_dom_sf"/>
</dbReference>
<comment type="caution">
    <text evidence="14">The sequence shown here is derived from an EMBL/GenBank/DDBJ whole genome shotgun (WGS) entry which is preliminary data.</text>
</comment>
<dbReference type="GO" id="GO:0006261">
    <property type="term" value="P:DNA-templated DNA replication"/>
    <property type="evidence" value="ECO:0007669"/>
    <property type="project" value="InterPro"/>
</dbReference>
<evidence type="ECO:0000256" key="8">
    <source>
        <dbReference type="ARBA" id="ARBA00022932"/>
    </source>
</evidence>
<dbReference type="CDD" id="cd09898">
    <property type="entry name" value="H3TH_53EXO"/>
    <property type="match status" value="1"/>
</dbReference>
<feature type="domain" description="5'-3' exonuclease" evidence="12">
    <location>
        <begin position="1"/>
        <end position="263"/>
    </location>
</feature>
<dbReference type="Proteomes" id="UP000294614">
    <property type="component" value="Unassembled WGS sequence"/>
</dbReference>
<dbReference type="EMBL" id="SMGG01000006">
    <property type="protein sequence ID" value="TCK59522.1"/>
    <property type="molecule type" value="Genomic_DNA"/>
</dbReference>
<dbReference type="FunFam" id="1.10.150.20:FF:000003">
    <property type="entry name" value="DNA polymerase I"/>
    <property type="match status" value="1"/>
</dbReference>
<evidence type="ECO:0000256" key="11">
    <source>
        <dbReference type="ARBA" id="ARBA00049244"/>
    </source>
</evidence>
<dbReference type="SUPFAM" id="SSF56672">
    <property type="entry name" value="DNA/RNA polymerases"/>
    <property type="match status" value="1"/>
</dbReference>
<dbReference type="InterPro" id="IPR002298">
    <property type="entry name" value="DNA_polymerase_A"/>
</dbReference>
<dbReference type="SMART" id="SM00482">
    <property type="entry name" value="POLAc"/>
    <property type="match status" value="1"/>
</dbReference>
<dbReference type="InterPro" id="IPR036279">
    <property type="entry name" value="5-3_exonuclease_C_sf"/>
</dbReference>
<dbReference type="InterPro" id="IPR001098">
    <property type="entry name" value="DNA-dir_DNA_pol_A_palm_dom"/>
</dbReference>
<dbReference type="Pfam" id="PF02739">
    <property type="entry name" value="5_3_exonuc_N"/>
    <property type="match status" value="1"/>
</dbReference>
<evidence type="ECO:0000313" key="14">
    <source>
        <dbReference type="EMBL" id="TCK59522.1"/>
    </source>
</evidence>
<evidence type="ECO:0000256" key="7">
    <source>
        <dbReference type="ARBA" id="ARBA00022763"/>
    </source>
</evidence>
<dbReference type="Gene3D" id="3.30.70.370">
    <property type="match status" value="1"/>
</dbReference>